<dbReference type="Ensembl" id="ENSGALT00010017372.1">
    <property type="protein sequence ID" value="ENSGALP00010009615.1"/>
    <property type="gene ID" value="ENSGALG00010007279.1"/>
</dbReference>
<dbReference type="AlphaFoldDB" id="A0A8V0XSF1"/>
<protein>
    <submittedName>
        <fullName evidence="1">Uncharacterized protein</fullName>
    </submittedName>
</protein>
<dbReference type="Proteomes" id="UP000000539">
    <property type="component" value="Chromosome 1"/>
</dbReference>
<evidence type="ECO:0000313" key="2">
    <source>
        <dbReference type="Proteomes" id="UP000000539"/>
    </source>
</evidence>
<proteinExistence type="predicted"/>
<reference evidence="1" key="3">
    <citation type="submission" date="2025-09" db="UniProtKB">
        <authorList>
            <consortium name="Ensembl"/>
        </authorList>
    </citation>
    <scope>IDENTIFICATION</scope>
    <source>
        <strain evidence="1">broiler</strain>
    </source>
</reference>
<reference evidence="1" key="2">
    <citation type="submission" date="2025-08" db="UniProtKB">
        <authorList>
            <consortium name="Ensembl"/>
        </authorList>
    </citation>
    <scope>IDENTIFICATION</scope>
    <source>
        <strain evidence="1">broiler</strain>
    </source>
</reference>
<sequence>MLSSLHEQLTCLKVDELVLQSMPAPTSGMYSEISSLFLPTDFHVVLCVGCMT</sequence>
<dbReference type="GlyGen" id="A0A8V0XSF1">
    <property type="glycosylation" value="1 site"/>
</dbReference>
<accession>A0A8V0XSF1</accession>
<organism evidence="1 2">
    <name type="scientific">Gallus gallus</name>
    <name type="common">Chicken</name>
    <dbReference type="NCBI Taxonomy" id="9031"/>
    <lineage>
        <taxon>Eukaryota</taxon>
        <taxon>Metazoa</taxon>
        <taxon>Chordata</taxon>
        <taxon>Craniata</taxon>
        <taxon>Vertebrata</taxon>
        <taxon>Euteleostomi</taxon>
        <taxon>Archelosauria</taxon>
        <taxon>Archosauria</taxon>
        <taxon>Dinosauria</taxon>
        <taxon>Saurischia</taxon>
        <taxon>Theropoda</taxon>
        <taxon>Coelurosauria</taxon>
        <taxon>Aves</taxon>
        <taxon>Neognathae</taxon>
        <taxon>Galloanserae</taxon>
        <taxon>Galliformes</taxon>
        <taxon>Phasianidae</taxon>
        <taxon>Phasianinae</taxon>
        <taxon>Gallus</taxon>
    </lineage>
</organism>
<name>A0A8V0XSF1_CHICK</name>
<keyword evidence="2" id="KW-1185">Reference proteome</keyword>
<evidence type="ECO:0000313" key="1">
    <source>
        <dbReference type="Ensembl" id="ENSGALP00010009615.1"/>
    </source>
</evidence>
<reference evidence="1" key="1">
    <citation type="submission" date="2020-11" db="EMBL/GenBank/DDBJ databases">
        <title>Gallus gallus (Chicken) genome, bGalGal1, GRCg7b, maternal haplotype autosomes + Z &amp; W.</title>
        <authorList>
            <person name="Warren W."/>
            <person name="Formenti G."/>
            <person name="Fedrigo O."/>
            <person name="Haase B."/>
            <person name="Mountcastle J."/>
            <person name="Balacco J."/>
            <person name="Tracey A."/>
            <person name="Schneider V."/>
            <person name="Okimoto R."/>
            <person name="Cheng H."/>
            <person name="Hawken R."/>
            <person name="Howe K."/>
            <person name="Jarvis E.D."/>
        </authorList>
    </citation>
    <scope>NUCLEOTIDE SEQUENCE [LARGE SCALE GENOMIC DNA]</scope>
    <source>
        <strain evidence="1">Broiler</strain>
    </source>
</reference>